<dbReference type="GO" id="GO:0046475">
    <property type="term" value="P:glycerophospholipid catabolic process"/>
    <property type="evidence" value="ECO:0007669"/>
    <property type="project" value="TreeGrafter"/>
</dbReference>
<dbReference type="Proteomes" id="UP000225277">
    <property type="component" value="Unassembled WGS sequence"/>
</dbReference>
<dbReference type="Pfam" id="PF01735">
    <property type="entry name" value="PLA2_B"/>
    <property type="match status" value="1"/>
</dbReference>
<protein>
    <recommendedName>
        <fullName evidence="2 9">Lysophospholipase</fullName>
        <ecNumber evidence="2 9">3.1.1.5</ecNumber>
    </recommendedName>
</protein>
<evidence type="ECO:0000256" key="4">
    <source>
        <dbReference type="ARBA" id="ARBA00022801"/>
    </source>
</evidence>
<feature type="domain" description="PLA2c" evidence="10">
    <location>
        <begin position="38"/>
        <end position="546"/>
    </location>
</feature>
<dbReference type="GeneID" id="35602490"/>
<dbReference type="AlphaFoldDB" id="A0A2D3VHS9"/>
<dbReference type="RefSeq" id="XP_023628398.1">
    <property type="nucleotide sequence ID" value="XM_023772630.1"/>
</dbReference>
<dbReference type="PANTHER" id="PTHR10728">
    <property type="entry name" value="CYTOSOLIC PHOSPHOLIPASE A2"/>
    <property type="match status" value="1"/>
</dbReference>
<comment type="catalytic activity">
    <reaction evidence="9">
        <text>a 1-acyl-sn-glycero-3-phosphocholine + H2O = sn-glycerol 3-phosphocholine + a fatty acid + H(+)</text>
        <dbReference type="Rhea" id="RHEA:15177"/>
        <dbReference type="ChEBI" id="CHEBI:15377"/>
        <dbReference type="ChEBI" id="CHEBI:15378"/>
        <dbReference type="ChEBI" id="CHEBI:16870"/>
        <dbReference type="ChEBI" id="CHEBI:28868"/>
        <dbReference type="ChEBI" id="CHEBI:58168"/>
        <dbReference type="EC" id="3.1.1.5"/>
    </reaction>
</comment>
<dbReference type="EC" id="3.1.1.5" evidence="2 9"/>
<evidence type="ECO:0000256" key="6">
    <source>
        <dbReference type="ARBA" id="ARBA00023098"/>
    </source>
</evidence>
<keyword evidence="5 8" id="KW-0442">Lipid degradation</keyword>
<sequence>MLLSSCLLAIASFAAAVPTRDIKVRGSNANAYAPSAAKCPAQKLVREATSINSLEEEYIQKRRCNADASLAAWLEKQGSFCTTNLPVVGLASSGGGNRALLETAGVIKAFDARDGDDSVGGIFQALTYESGLSGGAWFLSSLAGNDWPTVSYLQETLWNEEFEDSLLVPEDIFSASGISDYSDVVAQVKAKEDAGFNTTIVDPWGRLISHALLEGPDGGVSKRLSDMVKYSSFENHDVPFPIMTAISFNNSLNGCRLPNAALQYEFTPYEYGSWDAGVKAFANTEYMGTDMTNGIPTDPSKCITQYDNLAYVLGVSSDVWTSYCTDFPPTNTSLSGVMIDIITRASPDPIEFSDLAAYFPNPFHDLPTSPAVSDQETLTLIDGGLSGQVTPIWPFIQHHRTLDVLIATDNSADLSNNWPNGSSIHQTYLSSLEAGLTRMPFVPPAETFLAEGLNKRATFFGCNETSEKMMIVYLPNTEFVYPSNTSTSKLSYTKEETTGMIANGVEIALQSGKEDWPLCLACAIMSKEEGLPEGCKACFEEYCYYP</sequence>
<evidence type="ECO:0000256" key="8">
    <source>
        <dbReference type="PROSITE-ProRule" id="PRU00555"/>
    </source>
</evidence>
<dbReference type="STRING" id="112498.A0A2D3VHS9"/>
<name>A0A2D3VHS9_9PEZI</name>
<evidence type="ECO:0000256" key="5">
    <source>
        <dbReference type="ARBA" id="ARBA00022963"/>
    </source>
</evidence>
<dbReference type="GO" id="GO:0005783">
    <property type="term" value="C:endoplasmic reticulum"/>
    <property type="evidence" value="ECO:0007669"/>
    <property type="project" value="TreeGrafter"/>
</dbReference>
<dbReference type="SUPFAM" id="SSF52151">
    <property type="entry name" value="FabD/lysophospholipase-like"/>
    <property type="match status" value="1"/>
</dbReference>
<dbReference type="EMBL" id="FJUY01000011">
    <property type="protein sequence ID" value="CZT21509.1"/>
    <property type="molecule type" value="Genomic_DNA"/>
</dbReference>
<evidence type="ECO:0000313" key="11">
    <source>
        <dbReference type="EMBL" id="CZT21509.1"/>
    </source>
</evidence>
<evidence type="ECO:0000256" key="9">
    <source>
        <dbReference type="RuleBase" id="RU362103"/>
    </source>
</evidence>
<gene>
    <name evidence="11" type="ORF">RCC_07372</name>
</gene>
<evidence type="ECO:0000256" key="1">
    <source>
        <dbReference type="ARBA" id="ARBA00008780"/>
    </source>
</evidence>
<keyword evidence="3 9" id="KW-0732">Signal</keyword>
<keyword evidence="7" id="KW-0325">Glycoprotein</keyword>
<reference evidence="11 12" key="1">
    <citation type="submission" date="2016-03" db="EMBL/GenBank/DDBJ databases">
        <authorList>
            <person name="Ploux O."/>
        </authorList>
    </citation>
    <scope>NUCLEOTIDE SEQUENCE [LARGE SCALE GENOMIC DNA]</scope>
    <source>
        <strain evidence="11 12">URUG2</strain>
    </source>
</reference>
<feature type="chain" id="PRO_5013427123" description="Lysophospholipase" evidence="9">
    <location>
        <begin position="17"/>
        <end position="546"/>
    </location>
</feature>
<evidence type="ECO:0000256" key="2">
    <source>
        <dbReference type="ARBA" id="ARBA00013274"/>
    </source>
</evidence>
<proteinExistence type="inferred from homology"/>
<dbReference type="SMART" id="SM00022">
    <property type="entry name" value="PLAc"/>
    <property type="match status" value="1"/>
</dbReference>
<comment type="similarity">
    <text evidence="1 9">Belongs to the lysophospholipase family.</text>
</comment>
<feature type="signal peptide" evidence="9">
    <location>
        <begin position="1"/>
        <end position="16"/>
    </location>
</feature>
<keyword evidence="6 8" id="KW-0443">Lipid metabolism</keyword>
<evidence type="ECO:0000313" key="12">
    <source>
        <dbReference type="Proteomes" id="UP000225277"/>
    </source>
</evidence>
<dbReference type="PANTHER" id="PTHR10728:SF33">
    <property type="entry name" value="LYSOPHOSPHOLIPASE 1-RELATED"/>
    <property type="match status" value="1"/>
</dbReference>
<keyword evidence="12" id="KW-1185">Reference proteome</keyword>
<dbReference type="GO" id="GO:0004623">
    <property type="term" value="F:phospholipase A2 activity"/>
    <property type="evidence" value="ECO:0007669"/>
    <property type="project" value="TreeGrafter"/>
</dbReference>
<evidence type="ECO:0000259" key="10">
    <source>
        <dbReference type="PROSITE" id="PS51210"/>
    </source>
</evidence>
<dbReference type="InterPro" id="IPR002642">
    <property type="entry name" value="LysoPLipase_cat_dom"/>
</dbReference>
<organism evidence="11 12">
    <name type="scientific">Ramularia collo-cygni</name>
    <dbReference type="NCBI Taxonomy" id="112498"/>
    <lineage>
        <taxon>Eukaryota</taxon>
        <taxon>Fungi</taxon>
        <taxon>Dikarya</taxon>
        <taxon>Ascomycota</taxon>
        <taxon>Pezizomycotina</taxon>
        <taxon>Dothideomycetes</taxon>
        <taxon>Dothideomycetidae</taxon>
        <taxon>Mycosphaerellales</taxon>
        <taxon>Mycosphaerellaceae</taxon>
        <taxon>Ramularia</taxon>
    </lineage>
</organism>
<dbReference type="Gene3D" id="3.40.1090.10">
    <property type="entry name" value="Cytosolic phospholipase A2 catalytic domain"/>
    <property type="match status" value="1"/>
</dbReference>
<accession>A0A2D3VHS9</accession>
<dbReference type="GO" id="GO:0004622">
    <property type="term" value="F:phosphatidylcholine lysophospholipase activity"/>
    <property type="evidence" value="ECO:0007669"/>
    <property type="project" value="UniProtKB-EC"/>
</dbReference>
<keyword evidence="4 8" id="KW-0378">Hydrolase</keyword>
<dbReference type="InterPro" id="IPR016035">
    <property type="entry name" value="Acyl_Trfase/lysoPLipase"/>
</dbReference>
<dbReference type="GO" id="GO:0005829">
    <property type="term" value="C:cytosol"/>
    <property type="evidence" value="ECO:0007669"/>
    <property type="project" value="TreeGrafter"/>
</dbReference>
<dbReference type="PROSITE" id="PS51210">
    <property type="entry name" value="PLA2C"/>
    <property type="match status" value="1"/>
</dbReference>
<evidence type="ECO:0000256" key="3">
    <source>
        <dbReference type="ARBA" id="ARBA00022729"/>
    </source>
</evidence>
<dbReference type="OrthoDB" id="4084751at2759"/>
<evidence type="ECO:0000256" key="7">
    <source>
        <dbReference type="ARBA" id="ARBA00023180"/>
    </source>
</evidence>